<keyword evidence="2" id="KW-1185">Reference proteome</keyword>
<evidence type="ECO:0000313" key="2">
    <source>
        <dbReference type="Proteomes" id="UP000789860"/>
    </source>
</evidence>
<gene>
    <name evidence="1" type="ORF">SCALOS_LOCUS1502</name>
</gene>
<reference evidence="1" key="1">
    <citation type="submission" date="2021-06" db="EMBL/GenBank/DDBJ databases">
        <authorList>
            <person name="Kallberg Y."/>
            <person name="Tangrot J."/>
            <person name="Rosling A."/>
        </authorList>
    </citation>
    <scope>NUCLEOTIDE SEQUENCE</scope>
    <source>
        <strain evidence="1">AU212A</strain>
    </source>
</reference>
<dbReference type="Proteomes" id="UP000789860">
    <property type="component" value="Unassembled WGS sequence"/>
</dbReference>
<accession>A0ACA9K825</accession>
<comment type="caution">
    <text evidence="1">The sequence shown here is derived from an EMBL/GenBank/DDBJ whole genome shotgun (WGS) entry which is preliminary data.</text>
</comment>
<evidence type="ECO:0000313" key="1">
    <source>
        <dbReference type="EMBL" id="CAG8458354.1"/>
    </source>
</evidence>
<proteinExistence type="predicted"/>
<sequence length="182" mass="21628">MNNKNKFIDDNKNIERILLHIATNLHTTKKDDNRVKALSIFKIIENQYWLGYYYQQGYGSLEIDETKAMEYLKKSIHIENYPDAMCRYAIHLIKTSERKEDGKIKDKEIQFEITHLFRKAALLNNNDGCYFYRDIIYNRKLGNEANKLEGFTFINQAAEKGHDKAKLLLEKITRNFNSFTRF</sequence>
<organism evidence="1 2">
    <name type="scientific">Scutellospora calospora</name>
    <dbReference type="NCBI Taxonomy" id="85575"/>
    <lineage>
        <taxon>Eukaryota</taxon>
        <taxon>Fungi</taxon>
        <taxon>Fungi incertae sedis</taxon>
        <taxon>Mucoromycota</taxon>
        <taxon>Glomeromycotina</taxon>
        <taxon>Glomeromycetes</taxon>
        <taxon>Diversisporales</taxon>
        <taxon>Gigasporaceae</taxon>
        <taxon>Scutellospora</taxon>
    </lineage>
</organism>
<dbReference type="EMBL" id="CAJVPM010001049">
    <property type="protein sequence ID" value="CAG8458354.1"/>
    <property type="molecule type" value="Genomic_DNA"/>
</dbReference>
<name>A0ACA9K825_9GLOM</name>
<protein>
    <submittedName>
        <fullName evidence="1">6321_t:CDS:1</fullName>
    </submittedName>
</protein>